<protein>
    <submittedName>
        <fullName evidence="1">Uncharacterized protein</fullName>
    </submittedName>
</protein>
<dbReference type="EMBL" id="CM023482">
    <property type="protein sequence ID" value="KAH6940236.1"/>
    <property type="molecule type" value="Genomic_DNA"/>
</dbReference>
<sequence length="168" mass="19378">MCVEPHRRDEARTRVVGVLSKLQRRRKVDPLLPEERRALKRLRDNERIVILPADKGNATVVLNKLDYEKKMLRMLEDKETYKPLNRDPTPKTQRDLQKLLADDYGESVQARPGQSKAPRFSSSEGDRGVSWCGETWAAGDHVIPLYVPQCKECDCCRHPRANLCSKIR</sequence>
<dbReference type="Proteomes" id="UP000821845">
    <property type="component" value="Chromosome 2"/>
</dbReference>
<organism evidence="1 2">
    <name type="scientific">Hyalomma asiaticum</name>
    <name type="common">Tick</name>
    <dbReference type="NCBI Taxonomy" id="266040"/>
    <lineage>
        <taxon>Eukaryota</taxon>
        <taxon>Metazoa</taxon>
        <taxon>Ecdysozoa</taxon>
        <taxon>Arthropoda</taxon>
        <taxon>Chelicerata</taxon>
        <taxon>Arachnida</taxon>
        <taxon>Acari</taxon>
        <taxon>Parasitiformes</taxon>
        <taxon>Ixodida</taxon>
        <taxon>Ixodoidea</taxon>
        <taxon>Ixodidae</taxon>
        <taxon>Hyalomminae</taxon>
        <taxon>Hyalomma</taxon>
    </lineage>
</organism>
<reference evidence="1" key="1">
    <citation type="submission" date="2020-05" db="EMBL/GenBank/DDBJ databases">
        <title>Large-scale comparative analyses of tick genomes elucidate their genetic diversity and vector capacities.</title>
        <authorList>
            <person name="Jia N."/>
            <person name="Wang J."/>
            <person name="Shi W."/>
            <person name="Du L."/>
            <person name="Sun Y."/>
            <person name="Zhan W."/>
            <person name="Jiang J."/>
            <person name="Wang Q."/>
            <person name="Zhang B."/>
            <person name="Ji P."/>
            <person name="Sakyi L.B."/>
            <person name="Cui X."/>
            <person name="Yuan T."/>
            <person name="Jiang B."/>
            <person name="Yang W."/>
            <person name="Lam T.T.-Y."/>
            <person name="Chang Q."/>
            <person name="Ding S."/>
            <person name="Wang X."/>
            <person name="Zhu J."/>
            <person name="Ruan X."/>
            <person name="Zhao L."/>
            <person name="Wei J."/>
            <person name="Que T."/>
            <person name="Du C."/>
            <person name="Cheng J."/>
            <person name="Dai P."/>
            <person name="Han X."/>
            <person name="Huang E."/>
            <person name="Gao Y."/>
            <person name="Liu J."/>
            <person name="Shao H."/>
            <person name="Ye R."/>
            <person name="Li L."/>
            <person name="Wei W."/>
            <person name="Wang X."/>
            <person name="Wang C."/>
            <person name="Yang T."/>
            <person name="Huo Q."/>
            <person name="Li W."/>
            <person name="Guo W."/>
            <person name="Chen H."/>
            <person name="Zhou L."/>
            <person name="Ni X."/>
            <person name="Tian J."/>
            <person name="Zhou Y."/>
            <person name="Sheng Y."/>
            <person name="Liu T."/>
            <person name="Pan Y."/>
            <person name="Xia L."/>
            <person name="Li J."/>
            <person name="Zhao F."/>
            <person name="Cao W."/>
        </authorList>
    </citation>
    <scope>NUCLEOTIDE SEQUENCE</scope>
    <source>
        <strain evidence="1">Hyas-2018</strain>
    </source>
</reference>
<comment type="caution">
    <text evidence="1">The sequence shown here is derived from an EMBL/GenBank/DDBJ whole genome shotgun (WGS) entry which is preliminary data.</text>
</comment>
<name>A0ACB7T299_HYAAI</name>
<accession>A0ACB7T299</accession>
<proteinExistence type="predicted"/>
<gene>
    <name evidence="1" type="ORF">HPB50_026404</name>
</gene>
<keyword evidence="2" id="KW-1185">Reference proteome</keyword>
<evidence type="ECO:0000313" key="1">
    <source>
        <dbReference type="EMBL" id="KAH6940236.1"/>
    </source>
</evidence>
<evidence type="ECO:0000313" key="2">
    <source>
        <dbReference type="Proteomes" id="UP000821845"/>
    </source>
</evidence>